<reference evidence="1" key="1">
    <citation type="submission" date="2020-05" db="EMBL/GenBank/DDBJ databases">
        <title>Large-scale comparative analyses of tick genomes elucidate their genetic diversity and vector capacities.</title>
        <authorList>
            <person name="Jia N."/>
            <person name="Wang J."/>
            <person name="Shi W."/>
            <person name="Du L."/>
            <person name="Sun Y."/>
            <person name="Zhan W."/>
            <person name="Jiang J."/>
            <person name="Wang Q."/>
            <person name="Zhang B."/>
            <person name="Ji P."/>
            <person name="Sakyi L.B."/>
            <person name="Cui X."/>
            <person name="Yuan T."/>
            <person name="Jiang B."/>
            <person name="Yang W."/>
            <person name="Lam T.T.-Y."/>
            <person name="Chang Q."/>
            <person name="Ding S."/>
            <person name="Wang X."/>
            <person name="Zhu J."/>
            <person name="Ruan X."/>
            <person name="Zhao L."/>
            <person name="Wei J."/>
            <person name="Que T."/>
            <person name="Du C."/>
            <person name="Cheng J."/>
            <person name="Dai P."/>
            <person name="Han X."/>
            <person name="Huang E."/>
            <person name="Gao Y."/>
            <person name="Liu J."/>
            <person name="Shao H."/>
            <person name="Ye R."/>
            <person name="Li L."/>
            <person name="Wei W."/>
            <person name="Wang X."/>
            <person name="Wang C."/>
            <person name="Yang T."/>
            <person name="Huo Q."/>
            <person name="Li W."/>
            <person name="Guo W."/>
            <person name="Chen H."/>
            <person name="Zhou L."/>
            <person name="Ni X."/>
            <person name="Tian J."/>
            <person name="Zhou Y."/>
            <person name="Sheng Y."/>
            <person name="Liu T."/>
            <person name="Pan Y."/>
            <person name="Xia L."/>
            <person name="Li J."/>
            <person name="Zhao F."/>
            <person name="Cao W."/>
        </authorList>
    </citation>
    <scope>NUCLEOTIDE SEQUENCE</scope>
    <source>
        <strain evidence="1">Hyas-2018</strain>
    </source>
</reference>
<proteinExistence type="predicted"/>
<keyword evidence="2" id="KW-1185">Reference proteome</keyword>
<comment type="caution">
    <text evidence="1">The sequence shown here is derived from an EMBL/GenBank/DDBJ whole genome shotgun (WGS) entry which is preliminary data.</text>
</comment>
<gene>
    <name evidence="1" type="ORF">HPB50_024706</name>
</gene>
<name>A0ACB7SSC5_HYAAI</name>
<protein>
    <submittedName>
        <fullName evidence="1">Uncharacterized protein</fullName>
    </submittedName>
</protein>
<accession>A0ACB7SSC5</accession>
<dbReference type="Proteomes" id="UP000821845">
    <property type="component" value="Chromosome 3"/>
</dbReference>
<sequence>MTPGRDEVWQEAVEAAQPADCVPIEAMEPLYILYTSGTTGLPKAVVRPAGGHAVNLLYTLEKVYGVKDDDVWWAASDLGWVVGHSYICYAPLLKGVTTVLYEGKPVGTPDASSFFRVVSVHGVCGMFTAPTAMRVIRKEDPEGLMGKKFPGKKLRHLFLAGERCDQETLRWAEQAFGVPTLDNWWQTETGSPVTATCVGLGNTTQVPDEATGLPVPGWNVKVLLEDGLEAAPNQLGNVAIRLPMPPGSLSTLFRADDVFVVKYFEKYPGYYDTMDTGMLHKNGYVSIFSRSDDVINVAGHRLSTSQIEEIPVTIEDPLVYKAIKAALSELGYAKDAPDPK</sequence>
<dbReference type="EMBL" id="CM023483">
    <property type="protein sequence ID" value="KAH6936972.1"/>
    <property type="molecule type" value="Genomic_DNA"/>
</dbReference>
<evidence type="ECO:0000313" key="1">
    <source>
        <dbReference type="EMBL" id="KAH6936972.1"/>
    </source>
</evidence>
<organism evidence="1 2">
    <name type="scientific">Hyalomma asiaticum</name>
    <name type="common">Tick</name>
    <dbReference type="NCBI Taxonomy" id="266040"/>
    <lineage>
        <taxon>Eukaryota</taxon>
        <taxon>Metazoa</taxon>
        <taxon>Ecdysozoa</taxon>
        <taxon>Arthropoda</taxon>
        <taxon>Chelicerata</taxon>
        <taxon>Arachnida</taxon>
        <taxon>Acari</taxon>
        <taxon>Parasitiformes</taxon>
        <taxon>Ixodida</taxon>
        <taxon>Ixodoidea</taxon>
        <taxon>Ixodidae</taxon>
        <taxon>Hyalomminae</taxon>
        <taxon>Hyalomma</taxon>
    </lineage>
</organism>
<evidence type="ECO:0000313" key="2">
    <source>
        <dbReference type="Proteomes" id="UP000821845"/>
    </source>
</evidence>